<keyword evidence="3" id="KW-1185">Reference proteome</keyword>
<dbReference type="PROSITE" id="PS51186">
    <property type="entry name" value="GNAT"/>
    <property type="match status" value="1"/>
</dbReference>
<reference evidence="2 3" key="2">
    <citation type="journal article" date="2022" name="Mar. Drugs">
        <title>Bioassay-Guided Fractionation Leads to the Detection of Cholic Acid Generated by the Rare Thalassomonas sp.</title>
        <authorList>
            <person name="Pheiffer F."/>
            <person name="Schneider Y.K."/>
            <person name="Hansen E.H."/>
            <person name="Andersen J.H."/>
            <person name="Isaksson J."/>
            <person name="Busche T."/>
            <person name="R C."/>
            <person name="Kalinowski J."/>
            <person name="Zyl L.V."/>
            <person name="Trindade M."/>
        </authorList>
    </citation>
    <scope>NUCLEOTIDE SEQUENCE [LARGE SCALE GENOMIC DNA]</scope>
    <source>
        <strain evidence="2 3">XOM25</strain>
    </source>
</reference>
<dbReference type="InterPro" id="IPR000182">
    <property type="entry name" value="GNAT_dom"/>
</dbReference>
<dbReference type="PANTHER" id="PTHR43617:SF20">
    <property type="entry name" value="N-ALPHA-ACETYLTRANSFERASE RIMI"/>
    <property type="match status" value="1"/>
</dbReference>
<dbReference type="Proteomes" id="UP000032352">
    <property type="component" value="Chromosome"/>
</dbReference>
<reference evidence="2 3" key="1">
    <citation type="journal article" date="2015" name="Genome Announc.">
        <title>Draft Genome Sequences of Marine Isolates of Thalassomonas viridans and Thalassomonas actiniarum.</title>
        <authorList>
            <person name="Olonade I."/>
            <person name="van Zyl L.J."/>
            <person name="Trindade M."/>
        </authorList>
    </citation>
    <scope>NUCLEOTIDE SEQUENCE [LARGE SCALE GENOMIC DNA]</scope>
    <source>
        <strain evidence="2 3">XOM25</strain>
    </source>
</reference>
<dbReference type="SUPFAM" id="SSF55729">
    <property type="entry name" value="Acyl-CoA N-acyltransferases (Nat)"/>
    <property type="match status" value="1"/>
</dbReference>
<dbReference type="GO" id="GO:0008999">
    <property type="term" value="F:protein-N-terminal-alanine acetyltransferase activity"/>
    <property type="evidence" value="ECO:0007669"/>
    <property type="project" value="TreeGrafter"/>
</dbReference>
<evidence type="ECO:0000313" key="3">
    <source>
        <dbReference type="Proteomes" id="UP000032352"/>
    </source>
</evidence>
<feature type="domain" description="N-acetyltransferase" evidence="1">
    <location>
        <begin position="3"/>
        <end position="142"/>
    </location>
</feature>
<organism evidence="2 3">
    <name type="scientific">Thalassomonas viridans</name>
    <dbReference type="NCBI Taxonomy" id="137584"/>
    <lineage>
        <taxon>Bacteria</taxon>
        <taxon>Pseudomonadati</taxon>
        <taxon>Pseudomonadota</taxon>
        <taxon>Gammaproteobacteria</taxon>
        <taxon>Alteromonadales</taxon>
        <taxon>Colwelliaceae</taxon>
        <taxon>Thalassomonas</taxon>
    </lineage>
</organism>
<proteinExistence type="predicted"/>
<evidence type="ECO:0000259" key="1">
    <source>
        <dbReference type="PROSITE" id="PS51186"/>
    </source>
</evidence>
<gene>
    <name evidence="2" type="ORF">SG34_017470</name>
</gene>
<dbReference type="InterPro" id="IPR016181">
    <property type="entry name" value="Acyl_CoA_acyltransferase"/>
</dbReference>
<protein>
    <submittedName>
        <fullName evidence="2">GNAT family N-acetyltransferase</fullName>
    </submittedName>
</protein>
<dbReference type="Pfam" id="PF00583">
    <property type="entry name" value="Acetyltransf_1"/>
    <property type="match status" value="1"/>
</dbReference>
<dbReference type="PANTHER" id="PTHR43617">
    <property type="entry name" value="L-AMINO ACID N-ACETYLTRANSFERASE"/>
    <property type="match status" value="1"/>
</dbReference>
<dbReference type="InterPro" id="IPR050276">
    <property type="entry name" value="MshD_Acetyltransferase"/>
</dbReference>
<dbReference type="EMBL" id="CP059733">
    <property type="protein sequence ID" value="WDE03197.1"/>
    <property type="molecule type" value="Genomic_DNA"/>
</dbReference>
<name>A0AAE9Z0X6_9GAMM</name>
<dbReference type="RefSeq" id="WP_044837825.1">
    <property type="nucleotide sequence ID" value="NZ_CP059733.1"/>
</dbReference>
<dbReference type="CDD" id="cd04301">
    <property type="entry name" value="NAT_SF"/>
    <property type="match status" value="1"/>
</dbReference>
<evidence type="ECO:0000313" key="2">
    <source>
        <dbReference type="EMBL" id="WDE03197.1"/>
    </source>
</evidence>
<dbReference type="Gene3D" id="3.40.630.30">
    <property type="match status" value="1"/>
</dbReference>
<accession>A0AAE9Z0X6</accession>
<sequence>MSFKFVQAKDKDRAYLLDLRKLTMVEHLEQSGQFLTEQEHLDRLNDAYECSHIVFYQNEKIGTLKYREQDEELEIMQIQISPRYQGQGLGKKVLEQVLHQTDAETVKLTVLKDNPARHLYQRLGFTQTDEDEYEFHMQLCLTDRKQKQNIKAG</sequence>
<dbReference type="KEGG" id="tvd:SG34_017470"/>
<dbReference type="AlphaFoldDB" id="A0AAE9Z0X6"/>